<dbReference type="InterPro" id="IPR029058">
    <property type="entry name" value="AB_hydrolase_fold"/>
</dbReference>
<comment type="caution">
    <text evidence="3">The sequence shown here is derived from an EMBL/GenBank/DDBJ whole genome shotgun (WGS) entry which is preliminary data.</text>
</comment>
<dbReference type="Pfam" id="PF00561">
    <property type="entry name" value="Abhydrolase_1"/>
    <property type="match status" value="1"/>
</dbReference>
<evidence type="ECO:0000313" key="3">
    <source>
        <dbReference type="EMBL" id="CAH2400588.1"/>
    </source>
</evidence>
<dbReference type="InterPro" id="IPR051340">
    <property type="entry name" value="Haloalkane_dehalogenase"/>
</dbReference>
<feature type="region of interest" description="Disordered" evidence="1">
    <location>
        <begin position="305"/>
        <end position="338"/>
    </location>
</feature>
<dbReference type="GO" id="GO:0016787">
    <property type="term" value="F:hydrolase activity"/>
    <property type="evidence" value="ECO:0007669"/>
    <property type="project" value="UniProtKB-KW"/>
</dbReference>
<accession>A0ABN8JSX6</accession>
<evidence type="ECO:0000259" key="2">
    <source>
        <dbReference type="Pfam" id="PF00561"/>
    </source>
</evidence>
<dbReference type="PRINTS" id="PR00111">
    <property type="entry name" value="ABHYDROLASE"/>
</dbReference>
<feature type="compositionally biased region" description="Basic and acidic residues" evidence="1">
    <location>
        <begin position="315"/>
        <end position="338"/>
    </location>
</feature>
<dbReference type="InterPro" id="IPR000073">
    <property type="entry name" value="AB_hydrolase_1"/>
</dbReference>
<dbReference type="InterPro" id="IPR000639">
    <property type="entry name" value="Epox_hydrolase-like"/>
</dbReference>
<evidence type="ECO:0000256" key="1">
    <source>
        <dbReference type="SAM" id="MobiDB-lite"/>
    </source>
</evidence>
<dbReference type="EMBL" id="CAKXZS010000018">
    <property type="protein sequence ID" value="CAH2400588.1"/>
    <property type="molecule type" value="Genomic_DNA"/>
</dbReference>
<keyword evidence="3" id="KW-0378">Hydrolase</keyword>
<dbReference type="PANTHER" id="PTHR42977:SF1">
    <property type="entry name" value="BLR6576 PROTEIN"/>
    <property type="match status" value="1"/>
</dbReference>
<reference evidence="3" key="1">
    <citation type="submission" date="2022-03" db="EMBL/GenBank/DDBJ databases">
        <authorList>
            <person name="Brunel B."/>
        </authorList>
    </citation>
    <scope>NUCLEOTIDE SEQUENCE</scope>
    <source>
        <strain evidence="3">STM4922sample</strain>
    </source>
</reference>
<proteinExistence type="predicted"/>
<dbReference type="Proteomes" id="UP001152604">
    <property type="component" value="Unassembled WGS sequence"/>
</dbReference>
<evidence type="ECO:0000313" key="4">
    <source>
        <dbReference type="Proteomes" id="UP001152604"/>
    </source>
</evidence>
<dbReference type="Gene3D" id="3.40.50.1820">
    <property type="entry name" value="alpha/beta hydrolase"/>
    <property type="match status" value="1"/>
</dbReference>
<dbReference type="PANTHER" id="PTHR42977">
    <property type="entry name" value="HYDROLASE-RELATED"/>
    <property type="match status" value="1"/>
</dbReference>
<organism evidence="3 4">
    <name type="scientific">Mesorhizobium ventifaucium</name>
    <dbReference type="NCBI Taxonomy" id="666020"/>
    <lineage>
        <taxon>Bacteria</taxon>
        <taxon>Pseudomonadati</taxon>
        <taxon>Pseudomonadota</taxon>
        <taxon>Alphaproteobacteria</taxon>
        <taxon>Hyphomicrobiales</taxon>
        <taxon>Phyllobacteriaceae</taxon>
        <taxon>Mesorhizobium</taxon>
    </lineage>
</organism>
<sequence>MNDRSVLEVRHGTLTIDGETIFYRQAGPEAAPVLLLPHGYPCSSFQYRRLMPALADRWRTVAPDFPGFGYSGTPDPARFGYDFDAYAIFLERFTDALELSSYALWLHDYGSQIGLRHAIAHPSRIRALIIQNGDIYADALGPKYGTIRRFWRDPSPANRAPLEQAVSEDGFRAEFVGEVDDDVARRVPPDLWKLHWPLMDTPVRRALSVGLMEKLKANLDWFPRYQAYLREQRPPAMILWGPKDEYMPEPAARAYLRDLPEAELHLLNDAGHWLLETHFEVALPLVRRFLGGSCINRPHNTAADSAIAAPSSSRPIERSALHDRQRHNRPDLAGKDTP</sequence>
<dbReference type="PRINTS" id="PR00412">
    <property type="entry name" value="EPOXHYDRLASE"/>
</dbReference>
<protein>
    <submittedName>
        <fullName evidence="3">Hydrolase</fullName>
    </submittedName>
</protein>
<dbReference type="SUPFAM" id="SSF53474">
    <property type="entry name" value="alpha/beta-Hydrolases"/>
    <property type="match status" value="1"/>
</dbReference>
<keyword evidence="4" id="KW-1185">Reference proteome</keyword>
<feature type="domain" description="AB hydrolase-1" evidence="2">
    <location>
        <begin position="32"/>
        <end position="278"/>
    </location>
</feature>
<name>A0ABN8JSX6_9HYPH</name>
<gene>
    <name evidence="3" type="ORF">MES4922_250087</name>
</gene>
<dbReference type="RefSeq" id="WP_254025510.1">
    <property type="nucleotide sequence ID" value="NZ_CAKXZS010000018.1"/>
</dbReference>